<dbReference type="OrthoDB" id="3219836at2759"/>
<dbReference type="EMBL" id="KB468135">
    <property type="protein sequence ID" value="PCH42799.1"/>
    <property type="molecule type" value="Genomic_DNA"/>
</dbReference>
<keyword evidence="2" id="KW-1185">Reference proteome</keyword>
<accession>A0A2H3JV68</accession>
<organism evidence="1 2">
    <name type="scientific">Wolfiporia cocos (strain MD-104)</name>
    <name type="common">Brown rot fungus</name>
    <dbReference type="NCBI Taxonomy" id="742152"/>
    <lineage>
        <taxon>Eukaryota</taxon>
        <taxon>Fungi</taxon>
        <taxon>Dikarya</taxon>
        <taxon>Basidiomycota</taxon>
        <taxon>Agaricomycotina</taxon>
        <taxon>Agaricomycetes</taxon>
        <taxon>Polyporales</taxon>
        <taxon>Phaeolaceae</taxon>
        <taxon>Wolfiporia</taxon>
    </lineage>
</organism>
<protein>
    <submittedName>
        <fullName evidence="1">Uncharacterized protein</fullName>
    </submittedName>
</protein>
<gene>
    <name evidence="1" type="ORF">WOLCODRAFT_102624</name>
</gene>
<sequence>MTDTFIANATIDDLRAVVRGTLAASPPSIAAKFTDTARQRLLQSKATPEPVQTELFTQRSDDGAIAPTEELTHILSRIRASYGAGLGFESLRDLAIVVRCTRGIQWDEGSELEYTLASIDADISQAIQSSREEMDGGRVTDLSEARGAVNELRAAVKECRRVAESGAGGYPFEQGAIALEFWKI</sequence>
<dbReference type="AlphaFoldDB" id="A0A2H3JV68"/>
<dbReference type="STRING" id="742152.A0A2H3JV68"/>
<proteinExistence type="predicted"/>
<dbReference type="Proteomes" id="UP000218811">
    <property type="component" value="Unassembled WGS sequence"/>
</dbReference>
<reference evidence="1 2" key="1">
    <citation type="journal article" date="2012" name="Science">
        <title>The Paleozoic origin of enzymatic lignin decomposition reconstructed from 31 fungal genomes.</title>
        <authorList>
            <person name="Floudas D."/>
            <person name="Binder M."/>
            <person name="Riley R."/>
            <person name="Barry K."/>
            <person name="Blanchette R.A."/>
            <person name="Henrissat B."/>
            <person name="Martinez A.T."/>
            <person name="Otillar R."/>
            <person name="Spatafora J.W."/>
            <person name="Yadav J.S."/>
            <person name="Aerts A."/>
            <person name="Benoit I."/>
            <person name="Boyd A."/>
            <person name="Carlson A."/>
            <person name="Copeland A."/>
            <person name="Coutinho P.M."/>
            <person name="de Vries R.P."/>
            <person name="Ferreira P."/>
            <person name="Findley K."/>
            <person name="Foster B."/>
            <person name="Gaskell J."/>
            <person name="Glotzer D."/>
            <person name="Gorecki P."/>
            <person name="Heitman J."/>
            <person name="Hesse C."/>
            <person name="Hori C."/>
            <person name="Igarashi K."/>
            <person name="Jurgens J.A."/>
            <person name="Kallen N."/>
            <person name="Kersten P."/>
            <person name="Kohler A."/>
            <person name="Kuees U."/>
            <person name="Kumar T.K.A."/>
            <person name="Kuo A."/>
            <person name="LaButti K."/>
            <person name="Larrondo L.F."/>
            <person name="Lindquist E."/>
            <person name="Ling A."/>
            <person name="Lombard V."/>
            <person name="Lucas S."/>
            <person name="Lundell T."/>
            <person name="Martin R."/>
            <person name="McLaughlin D.J."/>
            <person name="Morgenstern I."/>
            <person name="Morin E."/>
            <person name="Murat C."/>
            <person name="Nagy L.G."/>
            <person name="Nolan M."/>
            <person name="Ohm R.A."/>
            <person name="Patyshakuliyeva A."/>
            <person name="Rokas A."/>
            <person name="Ruiz-Duenas F.J."/>
            <person name="Sabat G."/>
            <person name="Salamov A."/>
            <person name="Samejima M."/>
            <person name="Schmutz J."/>
            <person name="Slot J.C."/>
            <person name="St John F."/>
            <person name="Stenlid J."/>
            <person name="Sun H."/>
            <person name="Sun S."/>
            <person name="Syed K."/>
            <person name="Tsang A."/>
            <person name="Wiebenga A."/>
            <person name="Young D."/>
            <person name="Pisabarro A."/>
            <person name="Eastwood D.C."/>
            <person name="Martin F."/>
            <person name="Cullen D."/>
            <person name="Grigoriev I.V."/>
            <person name="Hibbett D.S."/>
        </authorList>
    </citation>
    <scope>NUCLEOTIDE SEQUENCE [LARGE SCALE GENOMIC DNA]</scope>
    <source>
        <strain evidence="1 2">MD-104</strain>
    </source>
</reference>
<evidence type="ECO:0000313" key="1">
    <source>
        <dbReference type="EMBL" id="PCH42799.1"/>
    </source>
</evidence>
<dbReference type="OMA" id="MQDARPV"/>
<name>A0A2H3JV68_WOLCO</name>
<evidence type="ECO:0000313" key="2">
    <source>
        <dbReference type="Proteomes" id="UP000218811"/>
    </source>
</evidence>